<proteinExistence type="predicted"/>
<organism evidence="2 3">
    <name type="scientific">Nonomuraea jiangxiensis</name>
    <dbReference type="NCBI Taxonomy" id="633440"/>
    <lineage>
        <taxon>Bacteria</taxon>
        <taxon>Bacillati</taxon>
        <taxon>Actinomycetota</taxon>
        <taxon>Actinomycetes</taxon>
        <taxon>Streptosporangiales</taxon>
        <taxon>Streptosporangiaceae</taxon>
        <taxon>Nonomuraea</taxon>
    </lineage>
</organism>
<dbReference type="InterPro" id="IPR032710">
    <property type="entry name" value="NTF2-like_dom_sf"/>
</dbReference>
<evidence type="ECO:0000313" key="2">
    <source>
        <dbReference type="EMBL" id="SDM62099.1"/>
    </source>
</evidence>
<feature type="domain" description="SnoaL-like" evidence="1">
    <location>
        <begin position="11"/>
        <end position="105"/>
    </location>
</feature>
<dbReference type="SUPFAM" id="SSF54427">
    <property type="entry name" value="NTF2-like"/>
    <property type="match status" value="1"/>
</dbReference>
<dbReference type="InterPro" id="IPR037401">
    <property type="entry name" value="SnoaL-like"/>
</dbReference>
<dbReference type="AlphaFoldDB" id="A0A1G9UQA2"/>
<sequence>MDTVKGPGDVVRAIIRARAEGDVDGAIGLIAPESRDQGRVVSHADWRRKWEGLLASGLEVVTERTVEDGEWVANLYRLRGVPGSGGAETRGMDMVRVVDGRLVEHWIFVEPDPA</sequence>
<dbReference type="STRING" id="633440.SAMN05421869_14949"/>
<dbReference type="EMBL" id="FNDJ01000049">
    <property type="protein sequence ID" value="SDM62099.1"/>
    <property type="molecule type" value="Genomic_DNA"/>
</dbReference>
<gene>
    <name evidence="2" type="ORF">SAMN05421869_14949</name>
</gene>
<dbReference type="Proteomes" id="UP000199202">
    <property type="component" value="Unassembled WGS sequence"/>
</dbReference>
<name>A0A1G9UQA2_9ACTN</name>
<dbReference type="Pfam" id="PF12680">
    <property type="entry name" value="SnoaL_2"/>
    <property type="match status" value="1"/>
</dbReference>
<accession>A0A1G9UQA2</accession>
<evidence type="ECO:0000259" key="1">
    <source>
        <dbReference type="Pfam" id="PF12680"/>
    </source>
</evidence>
<reference evidence="2 3" key="1">
    <citation type="submission" date="2016-10" db="EMBL/GenBank/DDBJ databases">
        <authorList>
            <person name="de Groot N.N."/>
        </authorList>
    </citation>
    <scope>NUCLEOTIDE SEQUENCE [LARGE SCALE GENOMIC DNA]</scope>
    <source>
        <strain evidence="2 3">CGMCC 4.6533</strain>
    </source>
</reference>
<evidence type="ECO:0000313" key="3">
    <source>
        <dbReference type="Proteomes" id="UP000199202"/>
    </source>
</evidence>
<dbReference type="Gene3D" id="3.10.450.50">
    <property type="match status" value="1"/>
</dbReference>
<keyword evidence="3" id="KW-1185">Reference proteome</keyword>
<protein>
    <submittedName>
        <fullName evidence="2">SnoaL-like domain-containing protein</fullName>
    </submittedName>
</protein>